<evidence type="ECO:0008006" key="4">
    <source>
        <dbReference type="Google" id="ProtNLM"/>
    </source>
</evidence>
<comment type="caution">
    <text evidence="2">The sequence shown here is derived from an EMBL/GenBank/DDBJ whole genome shotgun (WGS) entry which is preliminary data.</text>
</comment>
<dbReference type="GO" id="GO:0015708">
    <property type="term" value="P:silicic acid import across plasma membrane"/>
    <property type="evidence" value="ECO:0007669"/>
    <property type="project" value="InterPro"/>
</dbReference>
<protein>
    <recommendedName>
        <fullName evidence="4">Silicon transporter</fullName>
    </recommendedName>
</protein>
<feature type="transmembrane region" description="Helical" evidence="1">
    <location>
        <begin position="149"/>
        <end position="175"/>
    </location>
</feature>
<evidence type="ECO:0000313" key="3">
    <source>
        <dbReference type="Proteomes" id="UP001054902"/>
    </source>
</evidence>
<evidence type="ECO:0000256" key="1">
    <source>
        <dbReference type="SAM" id="Phobius"/>
    </source>
</evidence>
<dbReference type="InterPro" id="IPR004693">
    <property type="entry name" value="Silicon_transpt"/>
</dbReference>
<sequence>MGLIASKQTKLSSEADPTTAYLFIWIAVIWLTIVEGGQAALVGLAPVNKELYRDSHPTSYKCTSITNKGDNLDRYLLGRQLMVVILVFCINIAGRPLDGARLWGLPVWVSDIMLQSGLAMVLFTCNVGQLNTQVNASHCMLDYVNNYFALFTVWVAMAIEFSGLLHSSYLVQMAVTTMAGKKIESKEEPRNPVQTWFFYFRCILSLVILIGCFAVTLEALFQGKTTLWEGFPAWLAIVIFFALMSVVGMLEGMQIAFFAVSKIPESERGDSVWAKKTCDLLFRGEGHNLPGFMIGRQLCVVSCMFFIARVTSVSIPEGQENLFGVGDALEQLFGTGLLGALITTICASISWQLVASAFPLAFLSSPINYYLLRLCLLLESTGLCEAAWVIAAGHRKIAGFQRDEVYIGTAEERAMGEMDDLCTKVSMEMHDEGPFRRKTGTPLKS</sequence>
<dbReference type="Pfam" id="PF03842">
    <property type="entry name" value="Silic_transp"/>
    <property type="match status" value="1"/>
</dbReference>
<dbReference type="AlphaFoldDB" id="A0AAD3CMZ6"/>
<keyword evidence="1" id="KW-0472">Membrane</keyword>
<dbReference type="EMBL" id="BLLK01000025">
    <property type="protein sequence ID" value="GFH48040.1"/>
    <property type="molecule type" value="Genomic_DNA"/>
</dbReference>
<proteinExistence type="predicted"/>
<reference evidence="2 3" key="1">
    <citation type="journal article" date="2021" name="Sci. Rep.">
        <title>The genome of the diatom Chaetoceros tenuissimus carries an ancient integrated fragment of an extant virus.</title>
        <authorList>
            <person name="Hongo Y."/>
            <person name="Kimura K."/>
            <person name="Takaki Y."/>
            <person name="Yoshida Y."/>
            <person name="Baba S."/>
            <person name="Kobayashi G."/>
            <person name="Nagasaki K."/>
            <person name="Hano T."/>
            <person name="Tomaru Y."/>
        </authorList>
    </citation>
    <scope>NUCLEOTIDE SEQUENCE [LARGE SCALE GENOMIC DNA]</scope>
    <source>
        <strain evidence="2 3">NIES-3715</strain>
    </source>
</reference>
<dbReference type="Proteomes" id="UP001054902">
    <property type="component" value="Unassembled WGS sequence"/>
</dbReference>
<name>A0AAD3CMZ6_9STRA</name>
<feature type="transmembrane region" description="Helical" evidence="1">
    <location>
        <begin position="196"/>
        <end position="221"/>
    </location>
</feature>
<feature type="transmembrane region" description="Helical" evidence="1">
    <location>
        <begin position="76"/>
        <end position="93"/>
    </location>
</feature>
<keyword evidence="3" id="KW-1185">Reference proteome</keyword>
<keyword evidence="1" id="KW-1133">Transmembrane helix</keyword>
<evidence type="ECO:0000313" key="2">
    <source>
        <dbReference type="EMBL" id="GFH48040.1"/>
    </source>
</evidence>
<organism evidence="2 3">
    <name type="scientific">Chaetoceros tenuissimus</name>
    <dbReference type="NCBI Taxonomy" id="426638"/>
    <lineage>
        <taxon>Eukaryota</taxon>
        <taxon>Sar</taxon>
        <taxon>Stramenopiles</taxon>
        <taxon>Ochrophyta</taxon>
        <taxon>Bacillariophyta</taxon>
        <taxon>Coscinodiscophyceae</taxon>
        <taxon>Chaetocerotophycidae</taxon>
        <taxon>Chaetocerotales</taxon>
        <taxon>Chaetocerotaceae</taxon>
        <taxon>Chaetoceros</taxon>
    </lineage>
</organism>
<accession>A0AAD3CMZ6</accession>
<keyword evidence="1" id="KW-0812">Transmembrane</keyword>
<gene>
    <name evidence="2" type="ORF">CTEN210_04516</name>
</gene>
<feature type="transmembrane region" description="Helical" evidence="1">
    <location>
        <begin position="233"/>
        <end position="260"/>
    </location>
</feature>
<feature type="transmembrane region" description="Helical" evidence="1">
    <location>
        <begin position="336"/>
        <end position="363"/>
    </location>
</feature>
<feature type="transmembrane region" description="Helical" evidence="1">
    <location>
        <begin position="105"/>
        <end position="129"/>
    </location>
</feature>
<feature type="transmembrane region" description="Helical" evidence="1">
    <location>
        <begin position="21"/>
        <end position="45"/>
    </location>
</feature>